<evidence type="ECO:0000313" key="2">
    <source>
        <dbReference type="EMBL" id="AKF10028.1"/>
    </source>
</evidence>
<dbReference type="PANTHER" id="PTHR33877:SF2">
    <property type="entry name" value="OS07G0170200 PROTEIN"/>
    <property type="match status" value="1"/>
</dbReference>
<dbReference type="SMART" id="SM00507">
    <property type="entry name" value="HNHc"/>
    <property type="match status" value="1"/>
</dbReference>
<dbReference type="GO" id="GO:0004519">
    <property type="term" value="F:endonuclease activity"/>
    <property type="evidence" value="ECO:0007669"/>
    <property type="project" value="UniProtKB-KW"/>
</dbReference>
<keyword evidence="3" id="KW-1185">Reference proteome</keyword>
<sequence length="176" mass="20141">MQTLVLTHTYQPHRVVSWQKAITMLFDGKVEVLSEYDEDIRSVSITVKMPAVVRLVRHVRHAKRGVKFSRANVLARDGFACQYCGRNAPPRELTFDHVVPRSQGGRTSWENIVTACARCNTRKGGRTPEQAGMALRHPPVRPKELPMLFVRLDFGRGVPEAWKSWMWWQSELSESA</sequence>
<dbReference type="Gene3D" id="1.10.30.50">
    <property type="match status" value="1"/>
</dbReference>
<evidence type="ECO:0000313" key="3">
    <source>
        <dbReference type="Proteomes" id="UP000034883"/>
    </source>
</evidence>
<dbReference type="CDD" id="cd00085">
    <property type="entry name" value="HNHc"/>
    <property type="match status" value="1"/>
</dbReference>
<dbReference type="RefSeq" id="WP_053237030.1">
    <property type="nucleotide sequence ID" value="NZ_CP011125.1"/>
</dbReference>
<protein>
    <submittedName>
        <fullName evidence="2">HNH endonuclease family protein</fullName>
    </submittedName>
</protein>
<dbReference type="EMBL" id="CP011125">
    <property type="protein sequence ID" value="AKF10028.1"/>
    <property type="molecule type" value="Genomic_DNA"/>
</dbReference>
<dbReference type="InterPro" id="IPR003615">
    <property type="entry name" value="HNH_nuc"/>
</dbReference>
<gene>
    <name evidence="2" type="ORF">DB32_007177</name>
</gene>
<dbReference type="AlphaFoldDB" id="A0A0F6YLX4"/>
<dbReference type="OrthoDB" id="9802901at2"/>
<accession>A0A0F6YLX4</accession>
<dbReference type="STRING" id="927083.DB32_007177"/>
<evidence type="ECO:0000259" key="1">
    <source>
        <dbReference type="SMART" id="SM00507"/>
    </source>
</evidence>
<keyword evidence="2" id="KW-0255">Endonuclease</keyword>
<name>A0A0F6YLX4_9BACT</name>
<dbReference type="InterPro" id="IPR052892">
    <property type="entry name" value="NA-targeting_endonuclease"/>
</dbReference>
<dbReference type="InterPro" id="IPR029471">
    <property type="entry name" value="HNH_5"/>
</dbReference>
<reference evidence="2 3" key="1">
    <citation type="submission" date="2015-03" db="EMBL/GenBank/DDBJ databases">
        <title>Genome assembly of Sandaracinus amylolyticus DSM 53668.</title>
        <authorList>
            <person name="Sharma G."/>
            <person name="Subramanian S."/>
        </authorList>
    </citation>
    <scope>NUCLEOTIDE SEQUENCE [LARGE SCALE GENOMIC DNA]</scope>
    <source>
        <strain evidence="2 3">DSM 53668</strain>
    </source>
</reference>
<dbReference type="Proteomes" id="UP000034883">
    <property type="component" value="Chromosome"/>
</dbReference>
<dbReference type="KEGG" id="samy:DB32_007177"/>
<organism evidence="2 3">
    <name type="scientific">Sandaracinus amylolyticus</name>
    <dbReference type="NCBI Taxonomy" id="927083"/>
    <lineage>
        <taxon>Bacteria</taxon>
        <taxon>Pseudomonadati</taxon>
        <taxon>Myxococcota</taxon>
        <taxon>Polyangia</taxon>
        <taxon>Polyangiales</taxon>
        <taxon>Sandaracinaceae</taxon>
        <taxon>Sandaracinus</taxon>
    </lineage>
</organism>
<proteinExistence type="predicted"/>
<feature type="domain" description="HNH nuclease" evidence="1">
    <location>
        <begin position="68"/>
        <end position="121"/>
    </location>
</feature>
<keyword evidence="2" id="KW-0378">Hydrolase</keyword>
<dbReference type="Pfam" id="PF14279">
    <property type="entry name" value="HNH_5"/>
    <property type="match status" value="1"/>
</dbReference>
<keyword evidence="2" id="KW-0540">Nuclease</keyword>
<dbReference type="PANTHER" id="PTHR33877">
    <property type="entry name" value="SLL1193 PROTEIN"/>
    <property type="match status" value="1"/>
</dbReference>